<dbReference type="GO" id="GO:0016740">
    <property type="term" value="F:transferase activity"/>
    <property type="evidence" value="ECO:0007669"/>
    <property type="project" value="InterPro"/>
</dbReference>
<dbReference type="SUPFAM" id="SSF100950">
    <property type="entry name" value="NagB/RpiA/CoA transferase-like"/>
    <property type="match status" value="1"/>
</dbReference>
<keyword evidence="3" id="KW-0413">Isomerase</keyword>
<dbReference type="InterPro" id="IPR004788">
    <property type="entry name" value="Ribose5P_isomerase_type_A"/>
</dbReference>
<dbReference type="PANTHER" id="PTHR11934:SF0">
    <property type="entry name" value="RIBOSE-5-PHOSPHATE ISOMERASE"/>
    <property type="match status" value="1"/>
</dbReference>
<dbReference type="GO" id="GO:0009052">
    <property type="term" value="P:pentose-phosphate shunt, non-oxidative branch"/>
    <property type="evidence" value="ECO:0007669"/>
    <property type="project" value="InterPro"/>
</dbReference>
<dbReference type="PANTHER" id="PTHR11934">
    <property type="entry name" value="RIBOSE-5-PHOSPHATE ISOMERASE"/>
    <property type="match status" value="1"/>
</dbReference>
<dbReference type="InterPro" id="IPR037171">
    <property type="entry name" value="NagB/RpiA_transferase-like"/>
</dbReference>
<name>X1FBN7_9ZZZZ</name>
<protein>
    <recommendedName>
        <fullName evidence="2">ribose-5-phosphate isomerase</fullName>
        <ecNumber evidence="2">5.3.1.6</ecNumber>
    </recommendedName>
    <alternativeName>
        <fullName evidence="4">Phosphoriboisomerase</fullName>
    </alternativeName>
</protein>
<dbReference type="GO" id="GO:0006014">
    <property type="term" value="P:D-ribose metabolic process"/>
    <property type="evidence" value="ECO:0007669"/>
    <property type="project" value="TreeGrafter"/>
</dbReference>
<dbReference type="SUPFAM" id="SSF56399">
    <property type="entry name" value="ADP-ribosylation"/>
    <property type="match status" value="1"/>
</dbReference>
<dbReference type="NCBIfam" id="TIGR00021">
    <property type="entry name" value="rpiA"/>
    <property type="match status" value="1"/>
</dbReference>
<feature type="non-terminal residue" evidence="5">
    <location>
        <position position="215"/>
    </location>
</feature>
<dbReference type="AlphaFoldDB" id="X1FBN7"/>
<dbReference type="Gene3D" id="3.40.50.1360">
    <property type="match status" value="1"/>
</dbReference>
<proteinExistence type="predicted"/>
<dbReference type="Pfam" id="PF06026">
    <property type="entry name" value="Rib_5-P_isom_A"/>
    <property type="match status" value="1"/>
</dbReference>
<dbReference type="GO" id="GO:0004751">
    <property type="term" value="F:ribose-5-phosphate isomerase activity"/>
    <property type="evidence" value="ECO:0007669"/>
    <property type="project" value="UniProtKB-EC"/>
</dbReference>
<accession>X1FBN7</accession>
<evidence type="ECO:0000313" key="5">
    <source>
        <dbReference type="EMBL" id="GAH18178.1"/>
    </source>
</evidence>
<reference evidence="5" key="1">
    <citation type="journal article" date="2014" name="Front. Microbiol.">
        <title>High frequency of phylogenetically diverse reductive dehalogenase-homologous genes in deep subseafloor sedimentary metagenomes.</title>
        <authorList>
            <person name="Kawai M."/>
            <person name="Futagami T."/>
            <person name="Toyoda A."/>
            <person name="Takaki Y."/>
            <person name="Nishi S."/>
            <person name="Hori S."/>
            <person name="Arai W."/>
            <person name="Tsubouchi T."/>
            <person name="Morono Y."/>
            <person name="Uchiyama I."/>
            <person name="Ito T."/>
            <person name="Fujiyama A."/>
            <person name="Inagaki F."/>
            <person name="Takami H."/>
        </authorList>
    </citation>
    <scope>NUCLEOTIDE SEQUENCE</scope>
    <source>
        <strain evidence="5">Expedition CK06-06</strain>
    </source>
</reference>
<comment type="caution">
    <text evidence="5">The sequence shown here is derived from an EMBL/GenBank/DDBJ whole genome shotgun (WGS) entry which is preliminary data.</text>
</comment>
<evidence type="ECO:0000256" key="1">
    <source>
        <dbReference type="ARBA" id="ARBA00001713"/>
    </source>
</evidence>
<organism evidence="5">
    <name type="scientific">marine sediment metagenome</name>
    <dbReference type="NCBI Taxonomy" id="412755"/>
    <lineage>
        <taxon>unclassified sequences</taxon>
        <taxon>metagenomes</taxon>
        <taxon>ecological metagenomes</taxon>
    </lineage>
</organism>
<dbReference type="CDD" id="cd01398">
    <property type="entry name" value="RPI_A"/>
    <property type="match status" value="1"/>
</dbReference>
<evidence type="ECO:0000256" key="3">
    <source>
        <dbReference type="ARBA" id="ARBA00023235"/>
    </source>
</evidence>
<comment type="catalytic activity">
    <reaction evidence="1">
        <text>aldehydo-D-ribose 5-phosphate = D-ribulose 5-phosphate</text>
        <dbReference type="Rhea" id="RHEA:14657"/>
        <dbReference type="ChEBI" id="CHEBI:58121"/>
        <dbReference type="ChEBI" id="CHEBI:58273"/>
        <dbReference type="EC" id="5.3.1.6"/>
    </reaction>
</comment>
<dbReference type="InterPro" id="IPR042080">
    <property type="entry name" value="RNA_2'-PTrans_N"/>
</dbReference>
<dbReference type="Gene3D" id="1.10.10.970">
    <property type="entry name" value="RNA 2'-phosphotransferase, Tpt1/KptA family, N-terminal domain"/>
    <property type="match status" value="1"/>
</dbReference>
<dbReference type="FunFam" id="3.40.50.1360:FF:000001">
    <property type="entry name" value="Ribose-5-phosphate isomerase A"/>
    <property type="match status" value="1"/>
</dbReference>
<dbReference type="EC" id="5.3.1.6" evidence="2"/>
<gene>
    <name evidence="5" type="ORF">S01H4_55377</name>
</gene>
<sequence length="215" mass="23739">MEREDYKKQAGEEAVKHIEDGMILGLGTGSTVEYTLRKLGQMVKEGLKIEGIPTSVHTKRIAKEENIPLTTLEEHPDIDVTIDGADEVDSYLNLIKGGGGALTREKIIAFNSKKVIIVVDDSKVVKALGIDFPLAVEVIKFGLMMDGKGWVDIEELIHSVGTGRSGFNWLRRRHIEALAKTDPRGRYQIDGGMIRATYGHTIDVTLDDLPEAELD</sequence>
<evidence type="ECO:0000256" key="4">
    <source>
        <dbReference type="ARBA" id="ARBA00029734"/>
    </source>
</evidence>
<dbReference type="EMBL" id="BART01031953">
    <property type="protein sequence ID" value="GAH18178.1"/>
    <property type="molecule type" value="Genomic_DNA"/>
</dbReference>
<dbReference type="GO" id="GO:0005829">
    <property type="term" value="C:cytosol"/>
    <property type="evidence" value="ECO:0007669"/>
    <property type="project" value="TreeGrafter"/>
</dbReference>
<evidence type="ECO:0000256" key="2">
    <source>
        <dbReference type="ARBA" id="ARBA00011959"/>
    </source>
</evidence>